<feature type="compositionally biased region" description="Polar residues" evidence="1">
    <location>
        <begin position="528"/>
        <end position="545"/>
    </location>
</feature>
<feature type="compositionally biased region" description="Polar residues" evidence="1">
    <location>
        <begin position="22"/>
        <end position="35"/>
    </location>
</feature>
<dbReference type="RefSeq" id="XP_003017034.1">
    <property type="nucleotide sequence ID" value="XM_003016988.1"/>
</dbReference>
<sequence length="786" mass="88465">MQPDLVCDGSIIDHHNHKDSPAITSVDNQIQNSVNHSDDTLSKPGDSSPYDSNSANRIKDPGPDQDGSIDEDDVEELPPHLDTFDLNYSADESGYAAPANGYQDLKDGSKQLMNKQNHVIKKSRETERTRCLAQGLHADNLESQRPRKMMRAQNLAKKQAYGEEQSDTDSSLGDESRSTPWVFEDEAATSFTNCTKGEKQVSNDDDLGITEDDVEDLPIRCDILHLRYPADESGYAAPAKGYQEWQDRIKEKRDRTRIMGKAQDTEMRQQRLDQILLAEDSEDRQDRKYASARGQAEKQMLSEDASDTDTSLSANEFGSDPWVLKEPNGPQLSGDRRVKNYPRTHPDPVPETMDASENISLEDQEIQEKVARLGLPKYRVFSKPYPRDFIPSSEFERMTREKRRAKGIPTPPHLPSAPRSLFDWCIGDGPSVIGLQETETDNILINEYEADTGESSPVKSHDSLDRVISPDLQPTVEPDEDEPIFASQQGQDTEGANEKEAVTAPQRTENQDENQEVTHSEVPAANTLYHSSRTSAEMPMNTSGEPGSPRYRKPSMDVSTDDELLMYDKLHGTNICVEPMNFDDPDVVLMSEFDFMELEERRCMGGPTPPCCALSPSENAPTETSSDDFYERVKRPRYPCAGQKWNTRRPHFPIPKPESRKRHRATFGGYYSSEKETEIEIPRSDTSHRTRTRYREHRRAVPVQNTSEDVNIVIDFYLNIDPELQAKVGYGKQKSGDCVLEDSIKSPVDVPAPEPEAQRVEFEVIVTGLVGLAVGLAAGMVFRRFK</sequence>
<gene>
    <name evidence="3" type="ORF">ARB_05328</name>
</gene>
<feature type="compositionally biased region" description="Basic and acidic residues" evidence="1">
    <location>
        <begin position="334"/>
        <end position="348"/>
    </location>
</feature>
<dbReference type="EMBL" id="ABSU01000002">
    <property type="protein sequence ID" value="EFE36389.1"/>
    <property type="molecule type" value="Genomic_DNA"/>
</dbReference>
<comment type="caution">
    <text evidence="3">The sequence shown here is derived from an EMBL/GenBank/DDBJ whole genome shotgun (WGS) entry which is preliminary data.</text>
</comment>
<keyword evidence="4" id="KW-1185">Reference proteome</keyword>
<keyword evidence="2" id="KW-0812">Transmembrane</keyword>
<dbReference type="GeneID" id="9526836"/>
<feature type="region of interest" description="Disordered" evidence="1">
    <location>
        <begin position="1"/>
        <end position="79"/>
    </location>
</feature>
<dbReference type="OMA" id="RYPADES"/>
<evidence type="ECO:0000313" key="3">
    <source>
        <dbReference type="EMBL" id="EFE36389.1"/>
    </source>
</evidence>
<evidence type="ECO:0000313" key="4">
    <source>
        <dbReference type="Proteomes" id="UP000008866"/>
    </source>
</evidence>
<feature type="region of interest" description="Disordered" evidence="1">
    <location>
        <begin position="278"/>
        <end position="354"/>
    </location>
</feature>
<keyword evidence="2" id="KW-1133">Transmembrane helix</keyword>
<feature type="compositionally biased region" description="Basic and acidic residues" evidence="1">
    <location>
        <begin position="11"/>
        <end position="20"/>
    </location>
</feature>
<organism evidence="3 4">
    <name type="scientific">Arthroderma benhamiae (strain ATCC MYA-4681 / CBS 112371)</name>
    <name type="common">Trichophyton mentagrophytes</name>
    <dbReference type="NCBI Taxonomy" id="663331"/>
    <lineage>
        <taxon>Eukaryota</taxon>
        <taxon>Fungi</taxon>
        <taxon>Dikarya</taxon>
        <taxon>Ascomycota</taxon>
        <taxon>Pezizomycotina</taxon>
        <taxon>Eurotiomycetes</taxon>
        <taxon>Eurotiomycetidae</taxon>
        <taxon>Onygenales</taxon>
        <taxon>Arthrodermataceae</taxon>
        <taxon>Trichophyton</taxon>
    </lineage>
</organism>
<protein>
    <submittedName>
        <fullName evidence="3">Uncharacterized protein</fullName>
    </submittedName>
</protein>
<feature type="region of interest" description="Disordered" evidence="1">
    <location>
        <begin position="135"/>
        <end position="178"/>
    </location>
</feature>
<feature type="region of interest" description="Disordered" evidence="1">
    <location>
        <begin position="675"/>
        <end position="696"/>
    </location>
</feature>
<feature type="compositionally biased region" description="Acidic residues" evidence="1">
    <location>
        <begin position="67"/>
        <end position="76"/>
    </location>
</feature>
<feature type="region of interest" description="Disordered" evidence="1">
    <location>
        <begin position="450"/>
        <end position="556"/>
    </location>
</feature>
<reference evidence="4" key="1">
    <citation type="journal article" date="2011" name="Genome Biol.">
        <title>Comparative and functional genomics provide insights into the pathogenicity of dermatophytic fungi.</title>
        <authorList>
            <person name="Burmester A."/>
            <person name="Shelest E."/>
            <person name="Gloeckner G."/>
            <person name="Heddergott C."/>
            <person name="Schindler S."/>
            <person name="Staib P."/>
            <person name="Heidel A."/>
            <person name="Felder M."/>
            <person name="Petzold A."/>
            <person name="Szafranski K."/>
            <person name="Feuermann M."/>
            <person name="Pedruzzi I."/>
            <person name="Priebe S."/>
            <person name="Groth M."/>
            <person name="Winkler R."/>
            <person name="Li W."/>
            <person name="Kniemeyer O."/>
            <person name="Schroeckh V."/>
            <person name="Hertweck C."/>
            <person name="Hube B."/>
            <person name="White T.C."/>
            <person name="Platzer M."/>
            <person name="Guthke R."/>
            <person name="Heitman J."/>
            <person name="Woestemeyer J."/>
            <person name="Zipfel P.F."/>
            <person name="Monod M."/>
            <person name="Brakhage A.A."/>
        </authorList>
    </citation>
    <scope>NUCLEOTIDE SEQUENCE [LARGE SCALE GENOMIC DNA]</scope>
    <source>
        <strain evidence="4">ATCC MYA-4681 / CBS 112371</strain>
    </source>
</reference>
<dbReference type="Proteomes" id="UP000008866">
    <property type="component" value="Unassembled WGS sequence"/>
</dbReference>
<feature type="transmembrane region" description="Helical" evidence="2">
    <location>
        <begin position="764"/>
        <end position="782"/>
    </location>
</feature>
<feature type="compositionally biased region" description="Basic and acidic residues" evidence="1">
    <location>
        <begin position="675"/>
        <end position="688"/>
    </location>
</feature>
<dbReference type="HOGENOM" id="CLU_364547_0_0_1"/>
<evidence type="ECO:0000256" key="1">
    <source>
        <dbReference type="SAM" id="MobiDB-lite"/>
    </source>
</evidence>
<dbReference type="AlphaFoldDB" id="D4ALY0"/>
<evidence type="ECO:0000256" key="2">
    <source>
        <dbReference type="SAM" id="Phobius"/>
    </source>
</evidence>
<dbReference type="KEGG" id="abe:ARB_05328"/>
<accession>D4ALY0</accession>
<keyword evidence="2" id="KW-0472">Membrane</keyword>
<dbReference type="OrthoDB" id="4174086at2759"/>
<dbReference type="eggNOG" id="ENOG502RR4A">
    <property type="taxonomic scope" value="Eukaryota"/>
</dbReference>
<proteinExistence type="predicted"/>
<name>D4ALY0_ARTBC</name>